<dbReference type="Gene3D" id="3.60.40.10">
    <property type="entry name" value="PPM-type phosphatase domain"/>
    <property type="match status" value="1"/>
</dbReference>
<dbReference type="PANTHER" id="PTHR43156:SF2">
    <property type="entry name" value="STAGE II SPORULATION PROTEIN E"/>
    <property type="match status" value="1"/>
</dbReference>
<proteinExistence type="predicted"/>
<gene>
    <name evidence="3" type="ORF">ACFPET_17890</name>
</gene>
<evidence type="ECO:0000256" key="1">
    <source>
        <dbReference type="ARBA" id="ARBA00022801"/>
    </source>
</evidence>
<dbReference type="RefSeq" id="WP_380623661.1">
    <property type="nucleotide sequence ID" value="NZ_JBHSDK010000028.1"/>
</dbReference>
<keyword evidence="1" id="KW-0378">Hydrolase</keyword>
<evidence type="ECO:0000259" key="2">
    <source>
        <dbReference type="SMART" id="SM00331"/>
    </source>
</evidence>
<dbReference type="SUPFAM" id="SSF81606">
    <property type="entry name" value="PP2C-like"/>
    <property type="match status" value="1"/>
</dbReference>
<dbReference type="Gene3D" id="3.30.565.10">
    <property type="entry name" value="Histidine kinase-like ATPase, C-terminal domain"/>
    <property type="match status" value="1"/>
</dbReference>
<dbReference type="PANTHER" id="PTHR43156">
    <property type="entry name" value="STAGE II SPORULATION PROTEIN E-RELATED"/>
    <property type="match status" value="1"/>
</dbReference>
<evidence type="ECO:0000313" key="4">
    <source>
        <dbReference type="Proteomes" id="UP001595823"/>
    </source>
</evidence>
<dbReference type="Pfam" id="PF07228">
    <property type="entry name" value="SpoIIE"/>
    <property type="match status" value="1"/>
</dbReference>
<dbReference type="InterPro" id="IPR052016">
    <property type="entry name" value="Bact_Sigma-Reg"/>
</dbReference>
<name>A0ABV8U247_9ACTN</name>
<dbReference type="InterPro" id="IPR036457">
    <property type="entry name" value="PPM-type-like_dom_sf"/>
</dbReference>
<dbReference type="Gene3D" id="3.30.450.40">
    <property type="match status" value="1"/>
</dbReference>
<evidence type="ECO:0000313" key="3">
    <source>
        <dbReference type="EMBL" id="MFC4337077.1"/>
    </source>
</evidence>
<dbReference type="SMART" id="SM00331">
    <property type="entry name" value="PP2C_SIG"/>
    <property type="match status" value="1"/>
</dbReference>
<sequence>MSSRETTRRIQLPVDDRSPAVARALVREVMTETGHLDLLDEALLLTTELATNGVVHARTDVGITVSADDVSVTVRVTDFRSGGLTTDDPVLPDISAEGGRGLLLVDRFASAWGTTHDKAGKSIWFRLDSEARPSPTAEDHSDALPDTAPEVTTLDAAQLAALFTVDPHTQRRLDLNETLEELIQRLGEATGARSVRVEVTSRDSSQQVLASVGVARGESTAFPLPLTPPEEGRIVLTGIRSTNSAAVIALAAERCALAIEIDRLREQERQRSGWLTFLAGSSELLAHSLDDKLTAALIPQLFVPRLGQWAALYTVDANGDLVLTNSVHVDEGQVEELDSRLRKAASDFSVSMERTSFTGLELPAPRGFNGTAIPLTARLKPLGVLAVGYPARGQHTPAERDIITDLAKRSSLALENARVLSERTRIAHELQTALMPRNLPELEGVSFAAEYLPAVAFGTEVGGDFYDAMSLDDNRLWIAIGDVCGKGARAAALTGVVRDVLRVMAQDGSPLPHALQLLNNTLLDKQDDNRYATLASAFARRTSPGLSLSVSLSGHDHPLLLRADGTHEWIGCSGTAIGLLPDVKVKPVDVEMSKGDSLILYTDGVTERRNGRTMFGGESIVSVLENRAGSPAQDLASTLVEAVKDYSTDPPRDDIAILVIRCDA</sequence>
<dbReference type="SUPFAM" id="SSF55781">
    <property type="entry name" value="GAF domain-like"/>
    <property type="match status" value="1"/>
</dbReference>
<feature type="domain" description="PPM-type phosphatase" evidence="2">
    <location>
        <begin position="442"/>
        <end position="662"/>
    </location>
</feature>
<keyword evidence="4" id="KW-1185">Reference proteome</keyword>
<dbReference type="CDD" id="cd16936">
    <property type="entry name" value="HATPase_RsbW-like"/>
    <property type="match status" value="1"/>
</dbReference>
<reference evidence="4" key="1">
    <citation type="journal article" date="2019" name="Int. J. Syst. Evol. Microbiol.">
        <title>The Global Catalogue of Microorganisms (GCM) 10K type strain sequencing project: providing services to taxonomists for standard genome sequencing and annotation.</title>
        <authorList>
            <consortium name="The Broad Institute Genomics Platform"/>
            <consortium name="The Broad Institute Genome Sequencing Center for Infectious Disease"/>
            <person name="Wu L."/>
            <person name="Ma J."/>
        </authorList>
    </citation>
    <scope>NUCLEOTIDE SEQUENCE [LARGE SCALE GENOMIC DNA]</scope>
    <source>
        <strain evidence="4">IBRC-M 10908</strain>
    </source>
</reference>
<accession>A0ABV8U247</accession>
<dbReference type="InterPro" id="IPR036890">
    <property type="entry name" value="HATPase_C_sf"/>
</dbReference>
<protein>
    <submittedName>
        <fullName evidence="3">SpoIIE family protein phosphatase</fullName>
    </submittedName>
</protein>
<dbReference type="Proteomes" id="UP001595823">
    <property type="component" value="Unassembled WGS sequence"/>
</dbReference>
<dbReference type="EMBL" id="JBHSDK010000028">
    <property type="protein sequence ID" value="MFC4337077.1"/>
    <property type="molecule type" value="Genomic_DNA"/>
</dbReference>
<organism evidence="3 4">
    <name type="scientific">Salininema proteolyticum</name>
    <dbReference type="NCBI Taxonomy" id="1607685"/>
    <lineage>
        <taxon>Bacteria</taxon>
        <taxon>Bacillati</taxon>
        <taxon>Actinomycetota</taxon>
        <taxon>Actinomycetes</taxon>
        <taxon>Glycomycetales</taxon>
        <taxon>Glycomycetaceae</taxon>
        <taxon>Salininema</taxon>
    </lineage>
</organism>
<dbReference type="InterPro" id="IPR029016">
    <property type="entry name" value="GAF-like_dom_sf"/>
</dbReference>
<dbReference type="InterPro" id="IPR001932">
    <property type="entry name" value="PPM-type_phosphatase-like_dom"/>
</dbReference>
<comment type="caution">
    <text evidence="3">The sequence shown here is derived from an EMBL/GenBank/DDBJ whole genome shotgun (WGS) entry which is preliminary data.</text>
</comment>